<dbReference type="Gene3D" id="3.40.50.720">
    <property type="entry name" value="NAD(P)-binding Rossmann-like Domain"/>
    <property type="match status" value="1"/>
</dbReference>
<dbReference type="Gene3D" id="3.90.25.10">
    <property type="entry name" value="UDP-galactose 4-epimerase, domain 1"/>
    <property type="match status" value="1"/>
</dbReference>
<accession>A0A290Q8Z9</accession>
<proteinExistence type="predicted"/>
<sequence>MTVIRKSLGGPGLIRSFSGRKALVTGGVGFIGSNLARELVRLGAEVTLVDSMIPEYGGNLRNLAGIEKRVQVHFTDVRDGHSLPHLVRGQDFLFNLAGQTSHMDSMTDPQTDLEINARAQLSILEACRLHNPGIRIVFASTRQIYGRPDYLPVDEKHPLRPVDVNGINKLAGESYHLLYHRVHGIRSTVLRLTNTIGPRMRIKDARQTFVGLWIKQALQDDAFEVWGGGQLRDFTYVDDAVEAFLLAAAKDAAAGEIFNVGGTKPVTLEELAAEVAMACGGGQYVVKSFPGDRKRIDIGDFYADDRLIRKKLGWRPRTKLREALEKTFAYYRKEIAHYV</sequence>
<dbReference type="Proteomes" id="UP000217265">
    <property type="component" value="Chromosome"/>
</dbReference>
<feature type="domain" description="NAD-dependent epimerase/dehydratase" evidence="1">
    <location>
        <begin position="22"/>
        <end position="261"/>
    </location>
</feature>
<organism evidence="2 3">
    <name type="scientific">Nibricoccus aquaticus</name>
    <dbReference type="NCBI Taxonomy" id="2576891"/>
    <lineage>
        <taxon>Bacteria</taxon>
        <taxon>Pseudomonadati</taxon>
        <taxon>Verrucomicrobiota</taxon>
        <taxon>Opitutia</taxon>
        <taxon>Opitutales</taxon>
        <taxon>Opitutaceae</taxon>
        <taxon>Nibricoccus</taxon>
    </lineage>
</organism>
<evidence type="ECO:0000313" key="3">
    <source>
        <dbReference type="Proteomes" id="UP000217265"/>
    </source>
</evidence>
<dbReference type="InterPro" id="IPR036291">
    <property type="entry name" value="NAD(P)-bd_dom_sf"/>
</dbReference>
<dbReference type="OrthoDB" id="9771073at2"/>
<dbReference type="KEGG" id="vbh:CMV30_12525"/>
<dbReference type="InterPro" id="IPR050177">
    <property type="entry name" value="Lipid_A_modif_metabolic_enz"/>
</dbReference>
<name>A0A290Q8Z9_9BACT</name>
<dbReference type="EMBL" id="CP023344">
    <property type="protein sequence ID" value="ATC64717.1"/>
    <property type="molecule type" value="Genomic_DNA"/>
</dbReference>
<protein>
    <submittedName>
        <fullName evidence="2">NAD-dependent epimerase</fullName>
    </submittedName>
</protein>
<dbReference type="PRINTS" id="PR01713">
    <property type="entry name" value="NUCEPIMERASE"/>
</dbReference>
<dbReference type="PANTHER" id="PTHR43245:SF13">
    <property type="entry name" value="UDP-D-APIOSE_UDP-D-XYLOSE SYNTHASE 2"/>
    <property type="match status" value="1"/>
</dbReference>
<dbReference type="RefSeq" id="WP_096056348.1">
    <property type="nucleotide sequence ID" value="NZ_CP023344.1"/>
</dbReference>
<dbReference type="Pfam" id="PF01370">
    <property type="entry name" value="Epimerase"/>
    <property type="match status" value="1"/>
</dbReference>
<evidence type="ECO:0000259" key="1">
    <source>
        <dbReference type="Pfam" id="PF01370"/>
    </source>
</evidence>
<evidence type="ECO:0000313" key="2">
    <source>
        <dbReference type="EMBL" id="ATC64717.1"/>
    </source>
</evidence>
<dbReference type="SUPFAM" id="SSF51735">
    <property type="entry name" value="NAD(P)-binding Rossmann-fold domains"/>
    <property type="match status" value="1"/>
</dbReference>
<dbReference type="AlphaFoldDB" id="A0A290Q8Z9"/>
<reference evidence="2 3" key="1">
    <citation type="submission" date="2017-09" db="EMBL/GenBank/DDBJ databases">
        <title>Complete genome sequence of Verrucomicrobial strain HZ-65, isolated from freshwater.</title>
        <authorList>
            <person name="Choi A."/>
        </authorList>
    </citation>
    <scope>NUCLEOTIDE SEQUENCE [LARGE SCALE GENOMIC DNA]</scope>
    <source>
        <strain evidence="2 3">HZ-65</strain>
    </source>
</reference>
<gene>
    <name evidence="2" type="ORF">CMV30_12525</name>
</gene>
<dbReference type="InterPro" id="IPR001509">
    <property type="entry name" value="Epimerase_deHydtase"/>
</dbReference>
<keyword evidence="3" id="KW-1185">Reference proteome</keyword>
<dbReference type="PANTHER" id="PTHR43245">
    <property type="entry name" value="BIFUNCTIONAL POLYMYXIN RESISTANCE PROTEIN ARNA"/>
    <property type="match status" value="1"/>
</dbReference>